<organism evidence="2 3">
    <name type="scientific">Habropoda laboriosa</name>
    <dbReference type="NCBI Taxonomy" id="597456"/>
    <lineage>
        <taxon>Eukaryota</taxon>
        <taxon>Metazoa</taxon>
        <taxon>Ecdysozoa</taxon>
        <taxon>Arthropoda</taxon>
        <taxon>Hexapoda</taxon>
        <taxon>Insecta</taxon>
        <taxon>Pterygota</taxon>
        <taxon>Neoptera</taxon>
        <taxon>Endopterygota</taxon>
        <taxon>Hymenoptera</taxon>
        <taxon>Apocrita</taxon>
        <taxon>Aculeata</taxon>
        <taxon>Apoidea</taxon>
        <taxon>Anthophila</taxon>
        <taxon>Apidae</taxon>
        <taxon>Habropoda</taxon>
    </lineage>
</organism>
<feature type="signal peptide" evidence="1">
    <location>
        <begin position="1"/>
        <end position="32"/>
    </location>
</feature>
<accession>A0A0L7QVG6</accession>
<protein>
    <submittedName>
        <fullName evidence="2">Uncharacterized protein</fullName>
    </submittedName>
</protein>
<sequence length="120" mass="14208">MRDPRSNRGESHRSRFIVTTLCYLLLDQLTIAQLEFEFDTRNPLYDRSPQTRTREIRGLIKFPPVFPSRHDVTAKRAHYPRIPRWRNREITIPSLVRDNLIDIERTSKDTSTGTGLRMLD</sequence>
<evidence type="ECO:0000313" key="3">
    <source>
        <dbReference type="Proteomes" id="UP000053825"/>
    </source>
</evidence>
<evidence type="ECO:0000313" key="2">
    <source>
        <dbReference type="EMBL" id="KOC62615.1"/>
    </source>
</evidence>
<name>A0A0L7QVG6_9HYME</name>
<keyword evidence="3" id="KW-1185">Reference proteome</keyword>
<dbReference type="Proteomes" id="UP000053825">
    <property type="component" value="Unassembled WGS sequence"/>
</dbReference>
<reference evidence="2 3" key="1">
    <citation type="submission" date="2015-07" db="EMBL/GenBank/DDBJ databases">
        <title>The genome of Habropoda laboriosa.</title>
        <authorList>
            <person name="Pan H."/>
            <person name="Kapheim K."/>
        </authorList>
    </citation>
    <scope>NUCLEOTIDE SEQUENCE [LARGE SCALE GENOMIC DNA]</scope>
    <source>
        <strain evidence="2">0110345459</strain>
    </source>
</reference>
<feature type="chain" id="PRO_5005574877" evidence="1">
    <location>
        <begin position="33"/>
        <end position="120"/>
    </location>
</feature>
<gene>
    <name evidence="2" type="ORF">WH47_05257</name>
</gene>
<evidence type="ECO:0000256" key="1">
    <source>
        <dbReference type="SAM" id="SignalP"/>
    </source>
</evidence>
<keyword evidence="1" id="KW-0732">Signal</keyword>
<dbReference type="AlphaFoldDB" id="A0A0L7QVG6"/>
<proteinExistence type="predicted"/>
<dbReference type="EMBL" id="KQ414726">
    <property type="protein sequence ID" value="KOC62615.1"/>
    <property type="molecule type" value="Genomic_DNA"/>
</dbReference>